<evidence type="ECO:0000256" key="1">
    <source>
        <dbReference type="SAM" id="MobiDB-lite"/>
    </source>
</evidence>
<feature type="region of interest" description="Disordered" evidence="1">
    <location>
        <begin position="240"/>
        <end position="307"/>
    </location>
</feature>
<feature type="transmembrane region" description="Helical" evidence="2">
    <location>
        <begin position="446"/>
        <end position="465"/>
    </location>
</feature>
<keyword evidence="2" id="KW-0812">Transmembrane</keyword>
<accession>G0UQX1</accession>
<sequence>MNAQKHKYTCAYVHANLFYCFMMVGDFASKSASLLSFVPSSHFRHFFHNGAGLSGCVVWHKREGTRGIIMTLVASCSGVYFPEGETVDNIVTLTWQPPDTALEPHSVVLLKVKSSAPQNFYVLPRYGAILATDSSGNPLPQRATASIAFGLRPSEGPTQVSGGRLAVEQVVVSVDAATYESLAKLLLRPKTHNQKAVEAVARGLWERGAEGSLRTTAGPPVYLQAYAAGVVRLQSQTTAGSNDDSIALNPEEALDSGANGASSNATAVISNSGSNGSGTRPQRSRDVGGTDSSEHGGTSSGKQVVVPHDARLVPSIFQKRSNHWLRRSIAVSGCTDVGAAGHTATVGTDELQELKTGIRALRYNSRTEGATRASQMGSAEMSVCTEELGVSGAHSVTTTAAASVTGASDSGAYRRVATCSNPDVDVVTRMPTRAEMAASMRRKKGVPLVAVVIAMVSAYATAVVLSTRINLTLGSQLASLVWGEDPSV</sequence>
<dbReference type="VEuPathDB" id="TriTrypDB:TcIL3000_7_5960"/>
<keyword evidence="2" id="KW-0472">Membrane</keyword>
<dbReference type="AlphaFoldDB" id="G0UQX1"/>
<name>G0UQX1_TRYCI</name>
<reference evidence="3" key="1">
    <citation type="journal article" date="2012" name="Proc. Natl. Acad. Sci. U.S.A.">
        <title>Antigenic diversity is generated by distinct evolutionary mechanisms in African trypanosome species.</title>
        <authorList>
            <person name="Jackson A.P."/>
            <person name="Berry A."/>
            <person name="Aslett M."/>
            <person name="Allison H.C."/>
            <person name="Burton P."/>
            <person name="Vavrova-Anderson J."/>
            <person name="Brown R."/>
            <person name="Browne H."/>
            <person name="Corton N."/>
            <person name="Hauser H."/>
            <person name="Gamble J."/>
            <person name="Gilderthorp R."/>
            <person name="Marcello L."/>
            <person name="McQuillan J."/>
            <person name="Otto T.D."/>
            <person name="Quail M.A."/>
            <person name="Sanders M.J."/>
            <person name="van Tonder A."/>
            <person name="Ginger M.L."/>
            <person name="Field M.C."/>
            <person name="Barry J.D."/>
            <person name="Hertz-Fowler C."/>
            <person name="Berriman M."/>
        </authorList>
    </citation>
    <scope>NUCLEOTIDE SEQUENCE</scope>
    <source>
        <strain evidence="3">IL3000</strain>
    </source>
</reference>
<proteinExistence type="predicted"/>
<keyword evidence="2" id="KW-1133">Transmembrane helix</keyword>
<evidence type="ECO:0000256" key="2">
    <source>
        <dbReference type="SAM" id="Phobius"/>
    </source>
</evidence>
<feature type="compositionally biased region" description="Basic and acidic residues" evidence="1">
    <location>
        <begin position="283"/>
        <end position="294"/>
    </location>
</feature>
<feature type="compositionally biased region" description="Polar residues" evidence="1">
    <location>
        <begin position="266"/>
        <end position="281"/>
    </location>
</feature>
<evidence type="ECO:0000313" key="3">
    <source>
        <dbReference type="EMBL" id="CCC91782.1"/>
    </source>
</evidence>
<feature type="compositionally biased region" description="Low complexity" evidence="1">
    <location>
        <begin position="256"/>
        <end position="265"/>
    </location>
</feature>
<organism evidence="3">
    <name type="scientific">Trypanosoma congolense (strain IL3000)</name>
    <dbReference type="NCBI Taxonomy" id="1068625"/>
    <lineage>
        <taxon>Eukaryota</taxon>
        <taxon>Discoba</taxon>
        <taxon>Euglenozoa</taxon>
        <taxon>Kinetoplastea</taxon>
        <taxon>Metakinetoplastina</taxon>
        <taxon>Trypanosomatida</taxon>
        <taxon>Trypanosomatidae</taxon>
        <taxon>Trypanosoma</taxon>
        <taxon>Nannomonas</taxon>
    </lineage>
</organism>
<dbReference type="EMBL" id="HE575320">
    <property type="protein sequence ID" value="CCC91782.1"/>
    <property type="molecule type" value="Genomic_DNA"/>
</dbReference>
<gene>
    <name evidence="3" type="ORF">TCIL3000_7_5960</name>
</gene>
<protein>
    <submittedName>
        <fullName evidence="3">Uncharacterized protein</fullName>
    </submittedName>
</protein>